<name>A0A4P2VUY8_FLUSA</name>
<reference evidence="1 2" key="1">
    <citation type="submission" date="2018-12" db="EMBL/GenBank/DDBJ databases">
        <title>Rubrispira sanarue gen. nov., sp., nov., a member of the order Silvanigrellales, isolated from a brackish lake in Hamamatsu Japan.</title>
        <authorList>
            <person name="Maejima Y."/>
            <person name="Iino T."/>
            <person name="Muraguchi Y."/>
            <person name="Fukuda K."/>
            <person name="Nojiri H."/>
            <person name="Ohkuma M."/>
            <person name="Moriuchi R."/>
            <person name="Dohra H."/>
            <person name="Kimbara K."/>
            <person name="Shintani M."/>
        </authorList>
    </citation>
    <scope>NUCLEOTIDE SEQUENCE [LARGE SCALE GENOMIC DNA]</scope>
    <source>
        <strain evidence="1 2">RF1110005</strain>
    </source>
</reference>
<dbReference type="EMBL" id="AP019368">
    <property type="protein sequence ID" value="BBH52702.1"/>
    <property type="molecule type" value="Genomic_DNA"/>
</dbReference>
<evidence type="ECO:0000313" key="1">
    <source>
        <dbReference type="EMBL" id="BBH52702.1"/>
    </source>
</evidence>
<protein>
    <submittedName>
        <fullName evidence="1">Uncharacterized protein</fullName>
    </submittedName>
</protein>
<accession>A0A4P2VUY8</accession>
<sequence length="53" mass="6177">MRGIRVIFKEKDETLGKNKKVKIIINKANEITEVFKEIALFLLFNSTIFPPIK</sequence>
<dbReference type="AlphaFoldDB" id="A0A4P2VUY8"/>
<organism evidence="1 2">
    <name type="scientific">Fluviispira sanaruensis</name>
    <dbReference type="NCBI Taxonomy" id="2493639"/>
    <lineage>
        <taxon>Bacteria</taxon>
        <taxon>Pseudomonadati</taxon>
        <taxon>Bdellovibrionota</taxon>
        <taxon>Oligoflexia</taxon>
        <taxon>Silvanigrellales</taxon>
        <taxon>Silvanigrellaceae</taxon>
        <taxon>Fluviispira</taxon>
    </lineage>
</organism>
<evidence type="ECO:0000313" key="2">
    <source>
        <dbReference type="Proteomes" id="UP000291236"/>
    </source>
</evidence>
<proteinExistence type="predicted"/>
<keyword evidence="2" id="KW-1185">Reference proteome</keyword>
<gene>
    <name evidence="1" type="ORF">JCM31447_11440</name>
</gene>
<dbReference type="Proteomes" id="UP000291236">
    <property type="component" value="Chromosome"/>
</dbReference>
<dbReference type="KEGG" id="sbf:JCM31447_11440"/>